<accession>A0A495QVA9</accession>
<gene>
    <name evidence="1" type="ORF">BDK61_3658</name>
</gene>
<dbReference type="AlphaFoldDB" id="A0A495QVA9"/>
<evidence type="ECO:0000313" key="2">
    <source>
        <dbReference type="Proteomes" id="UP000268233"/>
    </source>
</evidence>
<comment type="caution">
    <text evidence="1">The sequence shown here is derived from an EMBL/GenBank/DDBJ whole genome shotgun (WGS) entry which is preliminary data.</text>
</comment>
<protein>
    <submittedName>
        <fullName evidence="1">Uncharacterized protein</fullName>
    </submittedName>
</protein>
<dbReference type="EMBL" id="RBWW01000002">
    <property type="protein sequence ID" value="RKS78023.1"/>
    <property type="molecule type" value="Genomic_DNA"/>
</dbReference>
<name>A0A495QVA9_9EURY</name>
<reference evidence="1 2" key="1">
    <citation type="submission" date="2018-10" db="EMBL/GenBank/DDBJ databases">
        <title>Genomic Encyclopedia of Archaeal and Bacterial Type Strains, Phase II (KMG-II): from individual species to whole genera.</title>
        <authorList>
            <person name="Goeker M."/>
        </authorList>
    </citation>
    <scope>NUCLEOTIDE SEQUENCE [LARGE SCALE GENOMIC DNA]</scope>
    <source>
        <strain evidence="1 2">DSM 11927</strain>
    </source>
</reference>
<proteinExistence type="predicted"/>
<evidence type="ECO:0000313" key="1">
    <source>
        <dbReference type="EMBL" id="RKS78023.1"/>
    </source>
</evidence>
<organism evidence="1 2">
    <name type="scientific">Haloarcula quadrata</name>
    <dbReference type="NCBI Taxonomy" id="182779"/>
    <lineage>
        <taxon>Archaea</taxon>
        <taxon>Methanobacteriati</taxon>
        <taxon>Methanobacteriota</taxon>
        <taxon>Stenosarchaea group</taxon>
        <taxon>Halobacteria</taxon>
        <taxon>Halobacteriales</taxon>
        <taxon>Haloarculaceae</taxon>
        <taxon>Haloarcula</taxon>
    </lineage>
</organism>
<keyword evidence="2" id="KW-1185">Reference proteome</keyword>
<sequence>MAGPNHDRCLIFVDDTAEWHFVGYPETLVRTAPANENKNSISGSSPSSLIAPMIEIHSIVL</sequence>
<dbReference type="Proteomes" id="UP000268233">
    <property type="component" value="Unassembled WGS sequence"/>
</dbReference>